<evidence type="ECO:0000313" key="4">
    <source>
        <dbReference type="Proteomes" id="UP000000577"/>
    </source>
</evidence>
<dbReference type="SUPFAM" id="SSF52172">
    <property type="entry name" value="CheY-like"/>
    <property type="match status" value="1"/>
</dbReference>
<dbReference type="OrthoDB" id="9793549at2"/>
<dbReference type="PROSITE" id="PS50110">
    <property type="entry name" value="RESPONSE_REGULATORY"/>
    <property type="match status" value="1"/>
</dbReference>
<name>Q74A55_GEOSL</name>
<dbReference type="EMBL" id="AE017180">
    <property type="protein sequence ID" value="AAR35908.1"/>
    <property type="molecule type" value="Genomic_DNA"/>
</dbReference>
<sequence>MNGFRDDVILLVDDDRGHARLIEKHLARMGGMQHVIWLDNGRRALDFIFEEGEFEGVKTLRPCLVIADLNMPELGGVHVLSRLKGDERTSSIAVVILTTSDNPAEIEACHELGCDAFLRKPMDSDGFVLVAERIVSLIGDGTISAGE</sequence>
<proteinExistence type="predicted"/>
<organism evidence="3 4">
    <name type="scientific">Geobacter sulfurreducens (strain ATCC 51573 / DSM 12127 / PCA)</name>
    <dbReference type="NCBI Taxonomy" id="243231"/>
    <lineage>
        <taxon>Bacteria</taxon>
        <taxon>Pseudomonadati</taxon>
        <taxon>Thermodesulfobacteriota</taxon>
        <taxon>Desulfuromonadia</taxon>
        <taxon>Geobacterales</taxon>
        <taxon>Geobacteraceae</taxon>
        <taxon>Geobacter</taxon>
    </lineage>
</organism>
<feature type="modified residue" description="4-aspartylphosphate" evidence="1">
    <location>
        <position position="68"/>
    </location>
</feature>
<gene>
    <name evidence="3" type="ordered locus">GSU2535</name>
</gene>
<dbReference type="HOGENOM" id="CLU_000445_69_17_7"/>
<reference evidence="3 4" key="2">
    <citation type="journal article" date="2012" name="BMC Genomics">
        <title>Comparative genomic analysis of Geobacter sulfurreducens KN400, a strain with enhanced capacity for extracellular electron transfer and electricity production.</title>
        <authorList>
            <person name="Butler J.E."/>
            <person name="Young N.D."/>
            <person name="Aklujkar M."/>
            <person name="Lovley D.R."/>
        </authorList>
    </citation>
    <scope>NUCLEOTIDE SEQUENCE [LARGE SCALE GENOMIC DNA]</scope>
    <source>
        <strain evidence="4">ATCC 51573 / DSM 12127 / PCA</strain>
    </source>
</reference>
<dbReference type="Proteomes" id="UP000000577">
    <property type="component" value="Chromosome"/>
</dbReference>
<dbReference type="KEGG" id="gsu:GSU2535"/>
<dbReference type="InterPro" id="IPR001789">
    <property type="entry name" value="Sig_transdc_resp-reg_receiver"/>
</dbReference>
<dbReference type="InParanoid" id="Q74A55"/>
<dbReference type="EnsemblBacteria" id="AAR35908">
    <property type="protein sequence ID" value="AAR35908"/>
    <property type="gene ID" value="GSU2535"/>
</dbReference>
<dbReference type="GO" id="GO:0000160">
    <property type="term" value="P:phosphorelay signal transduction system"/>
    <property type="evidence" value="ECO:0007669"/>
    <property type="project" value="InterPro"/>
</dbReference>
<keyword evidence="1" id="KW-0597">Phosphoprotein</keyword>
<evidence type="ECO:0000313" key="3">
    <source>
        <dbReference type="EMBL" id="AAR35908.1"/>
    </source>
</evidence>
<keyword evidence="4" id="KW-1185">Reference proteome</keyword>
<dbReference type="SMR" id="Q74A55"/>
<dbReference type="PANTHER" id="PTHR44520">
    <property type="entry name" value="RESPONSE REGULATOR RCP1-RELATED"/>
    <property type="match status" value="1"/>
</dbReference>
<evidence type="ECO:0000259" key="2">
    <source>
        <dbReference type="PROSITE" id="PS50110"/>
    </source>
</evidence>
<dbReference type="AlphaFoldDB" id="Q74A55"/>
<accession>Q74A55</accession>
<dbReference type="PANTHER" id="PTHR44520:SF1">
    <property type="entry name" value="TWO-COMPONENT SYSTEM REGULATORY PROTEIN"/>
    <property type="match status" value="1"/>
</dbReference>
<reference evidence="3 4" key="1">
    <citation type="journal article" date="2003" name="Science">
        <title>Genome of Geobacter sulfurreducens: metal reduction in subsurface environments.</title>
        <authorList>
            <person name="Methe B.A."/>
            <person name="Nelson K.E."/>
            <person name="Eisen J.A."/>
            <person name="Paulsen I.T."/>
            <person name="Nelson W."/>
            <person name="Heidelberg J.F."/>
            <person name="Wu D."/>
            <person name="Wu M."/>
            <person name="Ward N."/>
            <person name="Beanan M.J."/>
            <person name="Dodson R.J."/>
            <person name="Madupu R."/>
            <person name="Brinkac L.M."/>
            <person name="Daugherty S.C."/>
            <person name="DeBoy R.T."/>
            <person name="Durkin A.S."/>
            <person name="Gwinn M."/>
            <person name="Kolonay J.F."/>
            <person name="Sullivan S.A."/>
            <person name="Haft D.H."/>
            <person name="Selengut J."/>
            <person name="Davidsen T.M."/>
            <person name="Zafar N."/>
            <person name="White O."/>
            <person name="Tran B."/>
            <person name="Romero C."/>
            <person name="Forberger H.A."/>
            <person name="Weidman J."/>
            <person name="Khouri H."/>
            <person name="Feldblyum T.V."/>
            <person name="Utterback T.R."/>
            <person name="Van Aken S.E."/>
            <person name="Lovley D.R."/>
            <person name="Fraser C.M."/>
        </authorList>
    </citation>
    <scope>NUCLEOTIDE SEQUENCE [LARGE SCALE GENOMIC DNA]</scope>
    <source>
        <strain evidence="4">ATCC 51573 / DSM 12127 / PCA</strain>
    </source>
</reference>
<dbReference type="STRING" id="243231.GSU2535"/>
<dbReference type="InterPro" id="IPR011006">
    <property type="entry name" value="CheY-like_superfamily"/>
</dbReference>
<feature type="domain" description="Response regulatory" evidence="2">
    <location>
        <begin position="8"/>
        <end position="135"/>
    </location>
</feature>
<dbReference type="InterPro" id="IPR052893">
    <property type="entry name" value="TCS_response_regulator"/>
</dbReference>
<evidence type="ECO:0000256" key="1">
    <source>
        <dbReference type="PROSITE-ProRule" id="PRU00169"/>
    </source>
</evidence>
<dbReference type="PATRIC" id="fig|243231.5.peg.2564"/>
<dbReference type="Pfam" id="PF00072">
    <property type="entry name" value="Response_reg"/>
    <property type="match status" value="1"/>
</dbReference>
<dbReference type="eggNOG" id="COG2197">
    <property type="taxonomic scope" value="Bacteria"/>
</dbReference>
<dbReference type="Gene3D" id="3.40.50.2300">
    <property type="match status" value="1"/>
</dbReference>
<dbReference type="SMART" id="SM00448">
    <property type="entry name" value="REC"/>
    <property type="match status" value="1"/>
</dbReference>
<protein>
    <submittedName>
        <fullName evidence="3">Response receiver</fullName>
    </submittedName>
</protein>